<dbReference type="GO" id="GO:0008168">
    <property type="term" value="F:methyltransferase activity"/>
    <property type="evidence" value="ECO:0007669"/>
    <property type="project" value="UniProtKB-KW"/>
</dbReference>
<dbReference type="InterPro" id="IPR013216">
    <property type="entry name" value="Methyltransf_11"/>
</dbReference>
<comment type="caution">
    <text evidence="2">The sequence shown here is derived from an EMBL/GenBank/DDBJ whole genome shotgun (WGS) entry which is preliminary data.</text>
</comment>
<organism evidence="2 3">
    <name type="scientific">Dactylosporangium vinaceum</name>
    <dbReference type="NCBI Taxonomy" id="53362"/>
    <lineage>
        <taxon>Bacteria</taxon>
        <taxon>Bacillati</taxon>
        <taxon>Actinomycetota</taxon>
        <taxon>Actinomycetes</taxon>
        <taxon>Micromonosporales</taxon>
        <taxon>Micromonosporaceae</taxon>
        <taxon>Dactylosporangium</taxon>
    </lineage>
</organism>
<reference evidence="2 3" key="1">
    <citation type="submission" date="2024-09" db="EMBL/GenBank/DDBJ databases">
        <authorList>
            <person name="Sun Q."/>
            <person name="Mori K."/>
        </authorList>
    </citation>
    <scope>NUCLEOTIDE SEQUENCE [LARGE SCALE GENOMIC DNA]</scope>
    <source>
        <strain evidence="2 3">JCM 3307</strain>
    </source>
</reference>
<dbReference type="Gene3D" id="3.40.50.150">
    <property type="entry name" value="Vaccinia Virus protein VP39"/>
    <property type="match status" value="1"/>
</dbReference>
<dbReference type="RefSeq" id="WP_223102854.1">
    <property type="nucleotide sequence ID" value="NZ_CP061913.1"/>
</dbReference>
<accession>A0ABV5MGE9</accession>
<protein>
    <submittedName>
        <fullName evidence="2">Methyltransferase domain-containing protein</fullName>
    </submittedName>
</protein>
<dbReference type="EMBL" id="JBHMCA010000054">
    <property type="protein sequence ID" value="MFB9447926.1"/>
    <property type="molecule type" value="Genomic_DNA"/>
</dbReference>
<dbReference type="Pfam" id="PF08241">
    <property type="entry name" value="Methyltransf_11"/>
    <property type="match status" value="1"/>
</dbReference>
<dbReference type="GO" id="GO:0032259">
    <property type="term" value="P:methylation"/>
    <property type="evidence" value="ECO:0007669"/>
    <property type="project" value="UniProtKB-KW"/>
</dbReference>
<dbReference type="PANTHER" id="PTHR43591:SF78">
    <property type="entry name" value="SLR0407 PROTEIN"/>
    <property type="match status" value="1"/>
</dbReference>
<evidence type="ECO:0000313" key="2">
    <source>
        <dbReference type="EMBL" id="MFB9447926.1"/>
    </source>
</evidence>
<feature type="domain" description="Methyltransferase type 11" evidence="1">
    <location>
        <begin position="39"/>
        <end position="134"/>
    </location>
</feature>
<sequence>MVTDVPYCALDQIAANPEVQRVREVAFAALHLEPGQRVLDAGAGTGEVARLLSTRLSGTGSIVAVDASADAVATARARDEGTCVRYTQGDVCALDFPDGWFDAVRCERVLKHLAEPDAAVAELARVTRPGGRVCLVDTDWESVAVDGLPHPLVARVRTHLLATVVGQHLDMGRTLRRRLLHAGLRDVTAVPVALYFADPLSAAAVLPMVNPMVPADAGLIPADLREEWFGALAEAGERGDFLATITMWVAAATV</sequence>
<dbReference type="InterPro" id="IPR029063">
    <property type="entry name" value="SAM-dependent_MTases_sf"/>
</dbReference>
<evidence type="ECO:0000259" key="1">
    <source>
        <dbReference type="Pfam" id="PF08241"/>
    </source>
</evidence>
<name>A0ABV5MGE9_9ACTN</name>
<proteinExistence type="predicted"/>
<keyword evidence="2" id="KW-0489">Methyltransferase</keyword>
<keyword evidence="2" id="KW-0808">Transferase</keyword>
<evidence type="ECO:0000313" key="3">
    <source>
        <dbReference type="Proteomes" id="UP001589608"/>
    </source>
</evidence>
<dbReference type="SUPFAM" id="SSF53335">
    <property type="entry name" value="S-adenosyl-L-methionine-dependent methyltransferases"/>
    <property type="match status" value="1"/>
</dbReference>
<keyword evidence="3" id="KW-1185">Reference proteome</keyword>
<dbReference type="CDD" id="cd02440">
    <property type="entry name" value="AdoMet_MTases"/>
    <property type="match status" value="1"/>
</dbReference>
<gene>
    <name evidence="2" type="ORF">ACFFTR_32940</name>
</gene>
<dbReference type="Proteomes" id="UP001589608">
    <property type="component" value="Unassembled WGS sequence"/>
</dbReference>
<dbReference type="PANTHER" id="PTHR43591">
    <property type="entry name" value="METHYLTRANSFERASE"/>
    <property type="match status" value="1"/>
</dbReference>